<dbReference type="InterPro" id="IPR000014">
    <property type="entry name" value="PAS"/>
</dbReference>
<dbReference type="NCBIfam" id="TIGR00254">
    <property type="entry name" value="GGDEF"/>
    <property type="match status" value="1"/>
</dbReference>
<accession>A0A4V6HR49</accession>
<dbReference type="STRING" id="180332.GCA_000797495_03215"/>
<dbReference type="PANTHER" id="PTHR46663:SF2">
    <property type="entry name" value="GGDEF DOMAIN-CONTAINING PROTEIN"/>
    <property type="match status" value="1"/>
</dbReference>
<keyword evidence="4" id="KW-1185">Reference proteome</keyword>
<dbReference type="AlphaFoldDB" id="A0A4V6HR49"/>
<dbReference type="InterPro" id="IPR000700">
    <property type="entry name" value="PAS-assoc_C"/>
</dbReference>
<dbReference type="PANTHER" id="PTHR46663">
    <property type="entry name" value="DIGUANYLATE CYCLASE DGCT-RELATED"/>
    <property type="match status" value="1"/>
</dbReference>
<dbReference type="Gene3D" id="3.30.450.20">
    <property type="entry name" value="PAS domain"/>
    <property type="match status" value="2"/>
</dbReference>
<dbReference type="Gene3D" id="3.30.70.270">
    <property type="match status" value="1"/>
</dbReference>
<dbReference type="InterPro" id="IPR001610">
    <property type="entry name" value="PAC"/>
</dbReference>
<dbReference type="PROSITE" id="PS50113">
    <property type="entry name" value="PAC"/>
    <property type="match status" value="1"/>
</dbReference>
<dbReference type="InterPro" id="IPR000160">
    <property type="entry name" value="GGDEF_dom"/>
</dbReference>
<dbReference type="Proteomes" id="UP000306509">
    <property type="component" value="Unassembled WGS sequence"/>
</dbReference>
<dbReference type="InterPro" id="IPR035965">
    <property type="entry name" value="PAS-like_dom_sf"/>
</dbReference>
<keyword evidence="3" id="KW-0378">Hydrolase</keyword>
<dbReference type="RefSeq" id="WP_243133124.1">
    <property type="nucleotide sequence ID" value="NZ_QGQD01000111.1"/>
</dbReference>
<dbReference type="FunFam" id="3.30.70.270:FF:000001">
    <property type="entry name" value="Diguanylate cyclase domain protein"/>
    <property type="match status" value="1"/>
</dbReference>
<organism evidence="3 4">
    <name type="scientific">Robinsoniella peoriensis</name>
    <dbReference type="NCBI Taxonomy" id="180332"/>
    <lineage>
        <taxon>Bacteria</taxon>
        <taxon>Bacillati</taxon>
        <taxon>Bacillota</taxon>
        <taxon>Clostridia</taxon>
        <taxon>Lachnospirales</taxon>
        <taxon>Lachnospiraceae</taxon>
        <taxon>Robinsoniella</taxon>
    </lineage>
</organism>
<dbReference type="SMART" id="SM00267">
    <property type="entry name" value="GGDEF"/>
    <property type="match status" value="1"/>
</dbReference>
<protein>
    <submittedName>
        <fullName evidence="3">Cyclic di-GMP phosphodiesterase Gmr</fullName>
        <ecNumber evidence="3">3.1.4.52</ecNumber>
    </submittedName>
</protein>
<dbReference type="Pfam" id="PF13426">
    <property type="entry name" value="PAS_9"/>
    <property type="match status" value="1"/>
</dbReference>
<dbReference type="GO" id="GO:0071111">
    <property type="term" value="F:cyclic-guanylate-specific phosphodiesterase activity"/>
    <property type="evidence" value="ECO:0007669"/>
    <property type="project" value="UniProtKB-EC"/>
</dbReference>
<name>A0A4V6HR49_9FIRM</name>
<dbReference type="EMBL" id="QGQD01000111">
    <property type="protein sequence ID" value="TLC97747.1"/>
    <property type="molecule type" value="Genomic_DNA"/>
</dbReference>
<proteinExistence type="predicted"/>
<dbReference type="PROSITE" id="PS50887">
    <property type="entry name" value="GGDEF"/>
    <property type="match status" value="1"/>
</dbReference>
<dbReference type="SUPFAM" id="SSF55073">
    <property type="entry name" value="Nucleotide cyclase"/>
    <property type="match status" value="1"/>
</dbReference>
<dbReference type="InterPro" id="IPR052163">
    <property type="entry name" value="DGC-Regulatory_Protein"/>
</dbReference>
<dbReference type="EC" id="3.1.4.52" evidence="3"/>
<evidence type="ECO:0000259" key="1">
    <source>
        <dbReference type="PROSITE" id="PS50113"/>
    </source>
</evidence>
<feature type="domain" description="PAC" evidence="1">
    <location>
        <begin position="337"/>
        <end position="389"/>
    </location>
</feature>
<dbReference type="SUPFAM" id="SSF55785">
    <property type="entry name" value="PYP-like sensor domain (PAS domain)"/>
    <property type="match status" value="2"/>
</dbReference>
<gene>
    <name evidence="3" type="primary">gmr_10</name>
    <name evidence="3" type="ORF">DSM106044_05450</name>
</gene>
<dbReference type="CDD" id="cd01949">
    <property type="entry name" value="GGDEF"/>
    <property type="match status" value="1"/>
</dbReference>
<evidence type="ECO:0000313" key="4">
    <source>
        <dbReference type="Proteomes" id="UP000306509"/>
    </source>
</evidence>
<evidence type="ECO:0000259" key="2">
    <source>
        <dbReference type="PROSITE" id="PS50887"/>
    </source>
</evidence>
<dbReference type="SMART" id="SM00086">
    <property type="entry name" value="PAC"/>
    <property type="match status" value="2"/>
</dbReference>
<reference evidence="3 4" key="1">
    <citation type="journal article" date="2019" name="Anaerobe">
        <title>Detection of Robinsoniella peoriensis in multiple bone samples of a trauma patient.</title>
        <authorList>
            <person name="Schrottner P."/>
            <person name="Hartwich K."/>
            <person name="Bunk B."/>
            <person name="Schober I."/>
            <person name="Helbig S."/>
            <person name="Rudolph W.W."/>
            <person name="Gunzer F."/>
        </authorList>
    </citation>
    <scope>NUCLEOTIDE SEQUENCE [LARGE SCALE GENOMIC DNA]</scope>
    <source>
        <strain evidence="3 4">DSM 106044</strain>
    </source>
</reference>
<evidence type="ECO:0000313" key="3">
    <source>
        <dbReference type="EMBL" id="TLC97747.1"/>
    </source>
</evidence>
<sequence length="561" mass="65408">MMNETVDYAQFDILPAGVCEFLGDEALSLTYVNTTFHAMLGYEKRQEMPSEMKELVLKEDWEEMCNMAGFCPGNPAATLELEVRMKKKNGDTGWFMLRCKGDSERTSRIMCICLDFSLRKDAVEGLYGQEETYRLIVWEHTKKMAARYELDTEILYLYEKSSEFFDRQVIENMPETFITEGMVAEESQEEYREFFKRMKEGIPASDTIVKINHRLNRQVWLRHDYTITDDGRFAVISMEDMTKAHEKEIEHERWKRSYESQLTGNVINYRYNITRDTVEYIKGTMGEEIPKSARTSFTAAAAYVWEHFIYKEDQENYKIMFSYANLMKRYCEGIKTLHCEFRRLNPEGNYFWVEGDIQLIQDPYSKDIIAFVALNDIDEKKKEEFQLQYRLENDDLTGVLNRAEAVKKVTKMLVKSEKRHNHGFVMVDIDNFKMLNDSYGHIIGDQVLKEIAFTLKSAGKADDVIARLGGDEFVICMKNVGNSHALEKRLETLRKRVARWVNGDIEISASIGAAMYPKDGTTFTSLYQKADIALYRAKAEGRNRVVLFEPEMEYNNKGDQL</sequence>
<dbReference type="InterPro" id="IPR043128">
    <property type="entry name" value="Rev_trsase/Diguanyl_cyclase"/>
</dbReference>
<feature type="domain" description="GGDEF" evidence="2">
    <location>
        <begin position="420"/>
        <end position="550"/>
    </location>
</feature>
<comment type="caution">
    <text evidence="3">The sequence shown here is derived from an EMBL/GenBank/DDBJ whole genome shotgun (WGS) entry which is preliminary data.</text>
</comment>
<dbReference type="Pfam" id="PF00990">
    <property type="entry name" value="GGDEF"/>
    <property type="match status" value="1"/>
</dbReference>
<dbReference type="InterPro" id="IPR029787">
    <property type="entry name" value="Nucleotide_cyclase"/>
</dbReference>